<accession>A0A1I7NL55</accession>
<dbReference type="Proteomes" id="UP000199537">
    <property type="component" value="Unassembled WGS sequence"/>
</dbReference>
<dbReference type="AlphaFoldDB" id="A0A1I7NL55"/>
<feature type="domain" description="Peptidase M1 membrane alanine aminopeptidase" evidence="2">
    <location>
        <begin position="378"/>
        <end position="530"/>
    </location>
</feature>
<name>A0A1I7NL55_9BACT</name>
<evidence type="ECO:0000256" key="1">
    <source>
        <dbReference type="SAM" id="SignalP"/>
    </source>
</evidence>
<dbReference type="RefSeq" id="WP_222842627.1">
    <property type="nucleotide sequence ID" value="NZ_FPCJ01000001.1"/>
</dbReference>
<dbReference type="GO" id="GO:0008237">
    <property type="term" value="F:metallopeptidase activity"/>
    <property type="evidence" value="ECO:0007669"/>
    <property type="project" value="InterPro"/>
</dbReference>
<dbReference type="GO" id="GO:0008270">
    <property type="term" value="F:zinc ion binding"/>
    <property type="evidence" value="ECO:0007669"/>
    <property type="project" value="InterPro"/>
</dbReference>
<organism evidence="3 4">
    <name type="scientific">Thermoflavifilum thermophilum</name>
    <dbReference type="NCBI Taxonomy" id="1393122"/>
    <lineage>
        <taxon>Bacteria</taxon>
        <taxon>Pseudomonadati</taxon>
        <taxon>Bacteroidota</taxon>
        <taxon>Chitinophagia</taxon>
        <taxon>Chitinophagales</taxon>
        <taxon>Chitinophagaceae</taxon>
        <taxon>Thermoflavifilum</taxon>
    </lineage>
</organism>
<dbReference type="Gene3D" id="1.10.390.10">
    <property type="entry name" value="Neutral Protease Domain 2"/>
    <property type="match status" value="1"/>
</dbReference>
<protein>
    <recommendedName>
        <fullName evidence="2">Peptidase M1 membrane alanine aminopeptidase domain-containing protein</fullName>
    </recommendedName>
</protein>
<evidence type="ECO:0000313" key="4">
    <source>
        <dbReference type="Proteomes" id="UP000199537"/>
    </source>
</evidence>
<dbReference type="SUPFAM" id="SSF55486">
    <property type="entry name" value="Metalloproteases ('zincins'), catalytic domain"/>
    <property type="match status" value="1"/>
</dbReference>
<evidence type="ECO:0000313" key="3">
    <source>
        <dbReference type="EMBL" id="SFV35368.1"/>
    </source>
</evidence>
<keyword evidence="4" id="KW-1185">Reference proteome</keyword>
<keyword evidence="1" id="KW-0732">Signal</keyword>
<feature type="chain" id="PRO_5011516690" description="Peptidase M1 membrane alanine aminopeptidase domain-containing protein" evidence="1">
    <location>
        <begin position="24"/>
        <end position="625"/>
    </location>
</feature>
<evidence type="ECO:0000259" key="2">
    <source>
        <dbReference type="Pfam" id="PF01433"/>
    </source>
</evidence>
<dbReference type="InterPro" id="IPR014782">
    <property type="entry name" value="Peptidase_M1_dom"/>
</dbReference>
<dbReference type="Pfam" id="PF01433">
    <property type="entry name" value="Peptidase_M1"/>
    <property type="match status" value="1"/>
</dbReference>
<proteinExistence type="predicted"/>
<reference evidence="4" key="1">
    <citation type="submission" date="2016-10" db="EMBL/GenBank/DDBJ databases">
        <authorList>
            <person name="Varghese N."/>
            <person name="Submissions S."/>
        </authorList>
    </citation>
    <scope>NUCLEOTIDE SEQUENCE [LARGE SCALE GENOMIC DNA]</scope>
    <source>
        <strain evidence="4">DSM 14807</strain>
    </source>
</reference>
<dbReference type="STRING" id="1393122.SAMN05660895_2215"/>
<dbReference type="CDD" id="cd09604">
    <property type="entry name" value="M1_APN_like"/>
    <property type="match status" value="1"/>
</dbReference>
<gene>
    <name evidence="3" type="ORF">SAMN05660895_2215</name>
</gene>
<dbReference type="InterPro" id="IPR027268">
    <property type="entry name" value="Peptidase_M4/M1_CTD_sf"/>
</dbReference>
<feature type="signal peptide" evidence="1">
    <location>
        <begin position="1"/>
        <end position="23"/>
    </location>
</feature>
<dbReference type="EMBL" id="FPCJ01000001">
    <property type="protein sequence ID" value="SFV35368.1"/>
    <property type="molecule type" value="Genomic_DNA"/>
</dbReference>
<sequence length="625" mass="72437">MKSFLSSGLLVIIILMICQWTFAQDTLPTPRNIVTAYEKGTRSRDGQPGPHYWQNYARYHIDVHFTPDTRLIWGKESIVYVNNSPDTLSYFWFKLYPNFYQRGAARNTPVLPQDLTDGVQIGAYAIQGVAQNPGRLNIRGTNMIMPASQPLLPHDSVQIDIQFSYVLNKTSHQRTGEIEEGAYFIAYFFPRIAVYDDVDGWNTFPYNGLQEFYNDFCDFDVSIHVPDGYVVWATGNLINAQEVLQPEIAARLQKAETTDDIRFVIDTNDILQRRVTMHRPENVWHYAARNVTDFVFATSNHYVWQSTSLIVDSATGRRTRVDAVYDPRHQDYAEVIHFARKTVEGISYYFPRWPYPYPHETVVDGLDQMEYPMMVNDNPLSNRASTIELTDHEIFHTLFPFYMGTNETKYAWMDEGWATLGEWLLTPYIDSTVHDPYGMEAYNHFAGTEVDLPIITPSTQEEGTDYYLNSYPKPAMGYLYVRDMLGNERFLQALHHYMQAWHGKHPMPYDFFYAMNAGADKNLNWFWKKWFFDAGFPDLAIERVTHQGLRYQVTIRSLGNKPVPIDLHVYLQNGDSLQLHRDVSCWEKGNAVVNLSFRTTSPVKRIQLGSLYDADVNRSNNSWQP</sequence>